<dbReference type="RefSeq" id="WP_035835828.1">
    <property type="nucleotide sequence ID" value="NZ_JACHBQ010000001.1"/>
</dbReference>
<evidence type="ECO:0000256" key="2">
    <source>
        <dbReference type="SAM" id="Phobius"/>
    </source>
</evidence>
<dbReference type="EMBL" id="JACHBQ010000001">
    <property type="protein sequence ID" value="MBB5643278.1"/>
    <property type="molecule type" value="Genomic_DNA"/>
</dbReference>
<evidence type="ECO:0000313" key="4">
    <source>
        <dbReference type="EMBL" id="MBB5643278.1"/>
    </source>
</evidence>
<evidence type="ECO:0000256" key="1">
    <source>
        <dbReference type="SAM" id="MobiDB-lite"/>
    </source>
</evidence>
<feature type="transmembrane region" description="Helical" evidence="2">
    <location>
        <begin position="60"/>
        <end position="81"/>
    </location>
</feature>
<proteinExistence type="predicted"/>
<reference evidence="3 5" key="1">
    <citation type="submission" date="2014-08" db="EMBL/GenBank/DDBJ databases">
        <authorList>
            <person name="Sisinthy S."/>
        </authorList>
    </citation>
    <scope>NUCLEOTIDE SEQUENCE [LARGE SCALE GENOMIC DNA]</scope>
    <source>
        <strain evidence="3 5">RuG17</strain>
    </source>
</reference>
<name>A0A099JLY0_9MICO</name>
<organism evidence="3 5">
    <name type="scientific">Cryobacterium roopkundense</name>
    <dbReference type="NCBI Taxonomy" id="1001240"/>
    <lineage>
        <taxon>Bacteria</taxon>
        <taxon>Bacillati</taxon>
        <taxon>Actinomycetota</taxon>
        <taxon>Actinomycetes</taxon>
        <taxon>Micrococcales</taxon>
        <taxon>Microbacteriaceae</taxon>
        <taxon>Cryobacterium</taxon>
    </lineage>
</organism>
<keyword evidence="2" id="KW-0472">Membrane</keyword>
<sequence length="158" mass="16729">MSAFASARRAAVPQPPRNEIDGKPRPVLGVLNDLAAYLPTEGIAVYIAVVAFGSGLNSPAVPWIALAAAVLLNGIVSIVVYRSLIDPNDRPGATRLSLLVVVTSVLSTVYIASLEGNPFQVSLGWNLIWPGIVAIVLVAVMPFLAPVLGLRRRELDTH</sequence>
<protein>
    <submittedName>
        <fullName evidence="3">Uncharacterized protein</fullName>
    </submittedName>
</protein>
<evidence type="ECO:0000313" key="6">
    <source>
        <dbReference type="Proteomes" id="UP000561726"/>
    </source>
</evidence>
<dbReference type="Proteomes" id="UP000561726">
    <property type="component" value="Unassembled WGS sequence"/>
</dbReference>
<gene>
    <name evidence="4" type="ORF">BJ997_003826</name>
    <name evidence="3" type="ORF">GY21_06135</name>
</gene>
<reference evidence="4 6" key="2">
    <citation type="submission" date="2020-08" db="EMBL/GenBank/DDBJ databases">
        <title>Sequencing the genomes of 1000 actinobacteria strains.</title>
        <authorList>
            <person name="Klenk H.-P."/>
        </authorList>
    </citation>
    <scope>NUCLEOTIDE SEQUENCE [LARGE SCALE GENOMIC DNA]</scope>
    <source>
        <strain evidence="4 6">DSM 21065</strain>
    </source>
</reference>
<keyword evidence="2" id="KW-1133">Transmembrane helix</keyword>
<comment type="caution">
    <text evidence="3">The sequence shown here is derived from an EMBL/GenBank/DDBJ whole genome shotgun (WGS) entry which is preliminary data.</text>
</comment>
<evidence type="ECO:0000313" key="5">
    <source>
        <dbReference type="Proteomes" id="UP000029864"/>
    </source>
</evidence>
<feature type="transmembrane region" description="Helical" evidence="2">
    <location>
        <begin position="127"/>
        <end position="150"/>
    </location>
</feature>
<keyword evidence="2" id="KW-0812">Transmembrane</keyword>
<dbReference type="OrthoDB" id="9830042at2"/>
<feature type="transmembrane region" description="Helical" evidence="2">
    <location>
        <begin position="34"/>
        <end position="54"/>
    </location>
</feature>
<feature type="region of interest" description="Disordered" evidence="1">
    <location>
        <begin position="1"/>
        <end position="20"/>
    </location>
</feature>
<dbReference type="EMBL" id="JPXF01000018">
    <property type="protein sequence ID" value="KGJ79105.1"/>
    <property type="molecule type" value="Genomic_DNA"/>
</dbReference>
<feature type="transmembrane region" description="Helical" evidence="2">
    <location>
        <begin position="93"/>
        <end position="112"/>
    </location>
</feature>
<evidence type="ECO:0000313" key="3">
    <source>
        <dbReference type="EMBL" id="KGJ79105.1"/>
    </source>
</evidence>
<accession>A0A099JLY0</accession>
<dbReference type="AlphaFoldDB" id="A0A099JLY0"/>
<keyword evidence="5" id="KW-1185">Reference proteome</keyword>
<dbReference type="Proteomes" id="UP000029864">
    <property type="component" value="Unassembled WGS sequence"/>
</dbReference>